<accession>A0AAD6GUH3</accession>
<dbReference type="EMBL" id="JAQJAC010000003">
    <property type="protein sequence ID" value="KAJ5589802.1"/>
    <property type="molecule type" value="Genomic_DNA"/>
</dbReference>
<organism evidence="2 3">
    <name type="scientific">Penicillium hetheringtonii</name>
    <dbReference type="NCBI Taxonomy" id="911720"/>
    <lineage>
        <taxon>Eukaryota</taxon>
        <taxon>Fungi</taxon>
        <taxon>Dikarya</taxon>
        <taxon>Ascomycota</taxon>
        <taxon>Pezizomycotina</taxon>
        <taxon>Eurotiomycetes</taxon>
        <taxon>Eurotiomycetidae</taxon>
        <taxon>Eurotiales</taxon>
        <taxon>Aspergillaceae</taxon>
        <taxon>Penicillium</taxon>
    </lineage>
</organism>
<evidence type="ECO:0000313" key="2">
    <source>
        <dbReference type="EMBL" id="KAJ5589802.1"/>
    </source>
</evidence>
<evidence type="ECO:0000313" key="3">
    <source>
        <dbReference type="Proteomes" id="UP001216150"/>
    </source>
</evidence>
<feature type="compositionally biased region" description="Polar residues" evidence="1">
    <location>
        <begin position="21"/>
        <end position="38"/>
    </location>
</feature>
<comment type="caution">
    <text evidence="2">The sequence shown here is derived from an EMBL/GenBank/DDBJ whole genome shotgun (WGS) entry which is preliminary data.</text>
</comment>
<keyword evidence="3" id="KW-1185">Reference proteome</keyword>
<feature type="region of interest" description="Disordered" evidence="1">
    <location>
        <begin position="19"/>
        <end position="45"/>
    </location>
</feature>
<dbReference type="AlphaFoldDB" id="A0AAD6GUH3"/>
<sequence>MFPGLPTRAVDEKIQPLIESPGTTQHGPQPTDHFSGQASPDYGALAGRTENESTLSFQPSGMHTNGSASVYSKVGTDLNGEGRKSNTSIDICLPSAAKINGHTWGPPIKTEIGKPEHQATADQSILTVSEQDGDLTGTFQKAQAQDVDTHPQLTTPQSTKANENDFATFLPLGVLSQKDATGRFVAEIELLELNFWIRTQEMNGNVRIYVDAKLTSRNNTPKSIKKLRTALKVLMSNIDTSIESWKGERNAISKVSDDEEDESLWYIFNTLQDPNPRPDLIKDKWAQHAMLDLMSDDDFSEFGLKTQLHPYQRRSAAVMVQREVQPAQVLDPRLQVYRTPTGKEYYYDREDAYISLEKPLYSEACGG</sequence>
<protein>
    <submittedName>
        <fullName evidence="2">Uncharacterized protein</fullName>
    </submittedName>
</protein>
<dbReference type="Proteomes" id="UP001216150">
    <property type="component" value="Unassembled WGS sequence"/>
</dbReference>
<evidence type="ECO:0000256" key="1">
    <source>
        <dbReference type="SAM" id="MobiDB-lite"/>
    </source>
</evidence>
<name>A0AAD6GUH3_9EURO</name>
<reference evidence="2 3" key="1">
    <citation type="journal article" date="2023" name="IMA Fungus">
        <title>Comparative genomic study of the Penicillium genus elucidates a diverse pangenome and 15 lateral gene transfer events.</title>
        <authorList>
            <person name="Petersen C."/>
            <person name="Sorensen T."/>
            <person name="Nielsen M.R."/>
            <person name="Sondergaard T.E."/>
            <person name="Sorensen J.L."/>
            <person name="Fitzpatrick D.A."/>
            <person name="Frisvad J.C."/>
            <person name="Nielsen K.L."/>
        </authorList>
    </citation>
    <scope>NUCLEOTIDE SEQUENCE [LARGE SCALE GENOMIC DNA]</scope>
    <source>
        <strain evidence="2 3">IBT 29057</strain>
    </source>
</reference>
<gene>
    <name evidence="2" type="ORF">N7450_003774</name>
</gene>
<proteinExistence type="predicted"/>